<dbReference type="AlphaFoldDB" id="A0AAE0GL06"/>
<evidence type="ECO:0000313" key="1">
    <source>
        <dbReference type="EMBL" id="KAK3280169.1"/>
    </source>
</evidence>
<keyword evidence="2" id="KW-1185">Reference proteome</keyword>
<name>A0AAE0GL06_9CHLO</name>
<dbReference type="EMBL" id="LGRX02004504">
    <property type="protein sequence ID" value="KAK3280169.1"/>
    <property type="molecule type" value="Genomic_DNA"/>
</dbReference>
<accession>A0AAE0GL06</accession>
<evidence type="ECO:0000313" key="2">
    <source>
        <dbReference type="Proteomes" id="UP001190700"/>
    </source>
</evidence>
<sequence>MQQYYGTLASPSKGLARTACEELREKVKATNIESATGKVFFDTPLTWKDPELRSVRSLERICLNVRRSTNVTELDEDRTKALDDLVKYFALDTDWRSVVQYWQCFRFHKEQHL</sequence>
<dbReference type="Proteomes" id="UP001190700">
    <property type="component" value="Unassembled WGS sequence"/>
</dbReference>
<comment type="caution">
    <text evidence="1">The sequence shown here is derived from an EMBL/GenBank/DDBJ whole genome shotgun (WGS) entry which is preliminary data.</text>
</comment>
<protein>
    <submittedName>
        <fullName evidence="1">Uncharacterized protein</fullName>
    </submittedName>
</protein>
<proteinExistence type="predicted"/>
<gene>
    <name evidence="1" type="ORF">CYMTET_11978</name>
</gene>
<organism evidence="1 2">
    <name type="scientific">Cymbomonas tetramitiformis</name>
    <dbReference type="NCBI Taxonomy" id="36881"/>
    <lineage>
        <taxon>Eukaryota</taxon>
        <taxon>Viridiplantae</taxon>
        <taxon>Chlorophyta</taxon>
        <taxon>Pyramimonadophyceae</taxon>
        <taxon>Pyramimonadales</taxon>
        <taxon>Pyramimonadaceae</taxon>
        <taxon>Cymbomonas</taxon>
    </lineage>
</organism>
<reference evidence="1 2" key="1">
    <citation type="journal article" date="2015" name="Genome Biol. Evol.">
        <title>Comparative Genomics of a Bacterivorous Green Alga Reveals Evolutionary Causalities and Consequences of Phago-Mixotrophic Mode of Nutrition.</title>
        <authorList>
            <person name="Burns J.A."/>
            <person name="Paasch A."/>
            <person name="Narechania A."/>
            <person name="Kim E."/>
        </authorList>
    </citation>
    <scope>NUCLEOTIDE SEQUENCE [LARGE SCALE GENOMIC DNA]</scope>
    <source>
        <strain evidence="1 2">PLY_AMNH</strain>
    </source>
</reference>